<comment type="subcellular location">
    <subcellularLocation>
        <location evidence="1">Cell membrane</location>
        <topology evidence="1">Multi-pass membrane protein</topology>
    </subcellularLocation>
</comment>
<evidence type="ECO:0000259" key="8">
    <source>
        <dbReference type="Pfam" id="PF02308"/>
    </source>
</evidence>
<dbReference type="EMBL" id="JBHUEM010000020">
    <property type="protein sequence ID" value="MFD1737442.1"/>
    <property type="molecule type" value="Genomic_DNA"/>
</dbReference>
<comment type="similarity">
    <text evidence="2">Belongs to the MgtC/SapB family.</text>
</comment>
<dbReference type="RefSeq" id="WP_377928651.1">
    <property type="nucleotide sequence ID" value="NZ_JBHUEM010000020.1"/>
</dbReference>
<dbReference type="PANTHER" id="PTHR33778:SF4">
    <property type="entry name" value="PROTEIN SAPB"/>
    <property type="match status" value="1"/>
</dbReference>
<keyword evidence="5 7" id="KW-1133">Transmembrane helix</keyword>
<keyword evidence="4 7" id="KW-0812">Transmembrane</keyword>
<evidence type="ECO:0000256" key="7">
    <source>
        <dbReference type="SAM" id="Phobius"/>
    </source>
</evidence>
<feature type="transmembrane region" description="Helical" evidence="7">
    <location>
        <begin position="95"/>
        <end position="116"/>
    </location>
</feature>
<evidence type="ECO:0000256" key="5">
    <source>
        <dbReference type="ARBA" id="ARBA00022989"/>
    </source>
</evidence>
<reference evidence="10" key="1">
    <citation type="journal article" date="2019" name="Int. J. Syst. Evol. Microbiol.">
        <title>The Global Catalogue of Microorganisms (GCM) 10K type strain sequencing project: providing services to taxonomists for standard genome sequencing and annotation.</title>
        <authorList>
            <consortium name="The Broad Institute Genomics Platform"/>
            <consortium name="The Broad Institute Genome Sequencing Center for Infectious Disease"/>
            <person name="Wu L."/>
            <person name="Ma J."/>
        </authorList>
    </citation>
    <scope>NUCLEOTIDE SEQUENCE [LARGE SCALE GENOMIC DNA]</scope>
    <source>
        <strain evidence="10">CCUG 49339</strain>
    </source>
</reference>
<evidence type="ECO:0000256" key="1">
    <source>
        <dbReference type="ARBA" id="ARBA00004651"/>
    </source>
</evidence>
<feature type="transmembrane region" description="Helical" evidence="7">
    <location>
        <begin position="71"/>
        <end position="88"/>
    </location>
</feature>
<name>A0ABW4LSE2_9BACI</name>
<dbReference type="Proteomes" id="UP001597214">
    <property type="component" value="Unassembled WGS sequence"/>
</dbReference>
<protein>
    <submittedName>
        <fullName evidence="9">MgtC/SapB family protein</fullName>
    </submittedName>
</protein>
<feature type="domain" description="MgtC/SapB/SrpB/YhiD N-terminal" evidence="8">
    <location>
        <begin position="11"/>
        <end position="139"/>
    </location>
</feature>
<dbReference type="InterPro" id="IPR003416">
    <property type="entry name" value="MgtC/SapB/SrpB/YhiD_fam"/>
</dbReference>
<evidence type="ECO:0000313" key="10">
    <source>
        <dbReference type="Proteomes" id="UP001597214"/>
    </source>
</evidence>
<evidence type="ECO:0000256" key="6">
    <source>
        <dbReference type="ARBA" id="ARBA00023136"/>
    </source>
</evidence>
<proteinExistence type="inferred from homology"/>
<dbReference type="PANTHER" id="PTHR33778">
    <property type="entry name" value="PROTEIN MGTC"/>
    <property type="match status" value="1"/>
</dbReference>
<evidence type="ECO:0000256" key="2">
    <source>
        <dbReference type="ARBA" id="ARBA00009298"/>
    </source>
</evidence>
<comment type="caution">
    <text evidence="9">The sequence shown here is derived from an EMBL/GenBank/DDBJ whole genome shotgun (WGS) entry which is preliminary data.</text>
</comment>
<accession>A0ABW4LSE2</accession>
<evidence type="ECO:0000256" key="3">
    <source>
        <dbReference type="ARBA" id="ARBA00022475"/>
    </source>
</evidence>
<gene>
    <name evidence="9" type="ORF">ACFSCX_12840</name>
</gene>
<dbReference type="Pfam" id="PF02308">
    <property type="entry name" value="MgtC"/>
    <property type="match status" value="1"/>
</dbReference>
<evidence type="ECO:0000313" key="9">
    <source>
        <dbReference type="EMBL" id="MFD1737442.1"/>
    </source>
</evidence>
<evidence type="ECO:0000256" key="4">
    <source>
        <dbReference type="ARBA" id="ARBA00022692"/>
    </source>
</evidence>
<dbReference type="PRINTS" id="PR01837">
    <property type="entry name" value="MGTCSAPBPROT"/>
</dbReference>
<keyword evidence="6 7" id="KW-0472">Membrane</keyword>
<dbReference type="InterPro" id="IPR049177">
    <property type="entry name" value="MgtC_SapB_SrpB_YhiD_N"/>
</dbReference>
<organism evidence="9 10">
    <name type="scientific">Bacillus salitolerans</name>
    <dbReference type="NCBI Taxonomy" id="1437434"/>
    <lineage>
        <taxon>Bacteria</taxon>
        <taxon>Bacillati</taxon>
        <taxon>Bacillota</taxon>
        <taxon>Bacilli</taxon>
        <taxon>Bacillales</taxon>
        <taxon>Bacillaceae</taxon>
        <taxon>Bacillus</taxon>
    </lineage>
</organism>
<sequence>MIIDIILIQKLIISTVLGAAVGLERELKKKPLGIKTTMIISISSCLLTIVSIEAANIYAVSYEKPMDPLRLAAQIVSGVGFLGAGAILRKQHDVITGLTTAAMIWGAAGLGIAVGAGFYMEAIVATLLMLFAVELLSPLLIKIGPKKLRQKELSLTLKINHNFSIKETFEKLRELDIIFDRVKIKDHEEDYREVELVVSINRKRYTSDVYEELKKIEEIQSIEIELL</sequence>
<feature type="transmembrane region" description="Helical" evidence="7">
    <location>
        <begin position="122"/>
        <end position="141"/>
    </location>
</feature>
<keyword evidence="10" id="KW-1185">Reference proteome</keyword>
<feature type="transmembrane region" description="Helical" evidence="7">
    <location>
        <begin position="36"/>
        <end position="59"/>
    </location>
</feature>
<keyword evidence="3" id="KW-1003">Cell membrane</keyword>